<comment type="catalytic activity">
    <reaction evidence="4">
        <text>scyllo-inosose = 3D-3,5/4-trihydroxycyclohexane-1,2-dione + H2O</text>
        <dbReference type="Rhea" id="RHEA:14065"/>
        <dbReference type="ChEBI" id="CHEBI:15377"/>
        <dbReference type="ChEBI" id="CHEBI:17811"/>
        <dbReference type="ChEBI" id="CHEBI:28446"/>
        <dbReference type="EC" id="4.2.1.44"/>
    </reaction>
</comment>
<protein>
    <recommendedName>
        <fullName evidence="4">Inosose dehydratase</fullName>
        <ecNumber evidence="4">4.2.1.44</ecNumber>
    </recommendedName>
    <alternativeName>
        <fullName evidence="4">2-keto-myo-inositol dehydratase</fullName>
        <shortName evidence="4">2KMI dehydratase</shortName>
    </alternativeName>
</protein>
<comment type="cofactor">
    <cofactor evidence="4">
        <name>glutathione</name>
        <dbReference type="ChEBI" id="CHEBI:57925"/>
    </cofactor>
</comment>
<proteinExistence type="inferred from homology"/>
<dbReference type="InterPro" id="IPR023952">
    <property type="entry name" value="IolE"/>
</dbReference>
<dbReference type="Gene3D" id="3.20.20.150">
    <property type="entry name" value="Divalent-metal-dependent TIM barrel enzymes"/>
    <property type="match status" value="1"/>
</dbReference>
<dbReference type="PANTHER" id="PTHR12110:SF41">
    <property type="entry name" value="INOSOSE DEHYDRATASE"/>
    <property type="match status" value="1"/>
</dbReference>
<dbReference type="Proteomes" id="UP000587270">
    <property type="component" value="Unassembled WGS sequence"/>
</dbReference>
<dbReference type="Pfam" id="PF01261">
    <property type="entry name" value="AP_endonuc_2"/>
    <property type="match status" value="1"/>
</dbReference>
<dbReference type="SUPFAM" id="SSF51658">
    <property type="entry name" value="Xylose isomerase-like"/>
    <property type="match status" value="1"/>
</dbReference>
<dbReference type="GO" id="GO:0050114">
    <property type="term" value="F:myo-inosose-2 dehydratase activity"/>
    <property type="evidence" value="ECO:0007669"/>
    <property type="project" value="UniProtKB-UniRule"/>
</dbReference>
<dbReference type="InterPro" id="IPR050312">
    <property type="entry name" value="IolE/XylAMocC-like"/>
</dbReference>
<dbReference type="EC" id="4.2.1.44" evidence="4"/>
<dbReference type="AlphaFoldDB" id="A0AAW9ZJM3"/>
<dbReference type="GO" id="GO:0030145">
    <property type="term" value="F:manganese ion binding"/>
    <property type="evidence" value="ECO:0007669"/>
    <property type="project" value="UniProtKB-UniRule"/>
</dbReference>
<evidence type="ECO:0000256" key="3">
    <source>
        <dbReference type="ARBA" id="ARBA00023285"/>
    </source>
</evidence>
<evidence type="ECO:0000313" key="7">
    <source>
        <dbReference type="Proteomes" id="UP000587270"/>
    </source>
</evidence>
<evidence type="ECO:0000256" key="2">
    <source>
        <dbReference type="ARBA" id="ARBA00023239"/>
    </source>
</evidence>
<dbReference type="InterPro" id="IPR013022">
    <property type="entry name" value="Xyl_isomerase-like_TIM-brl"/>
</dbReference>
<comment type="caution">
    <text evidence="6">The sequence shown here is derived from an EMBL/GenBank/DDBJ whole genome shotgun (WGS) entry which is preliminary data.</text>
</comment>
<keyword evidence="1 4" id="KW-0464">Manganese</keyword>
<name>A0AAW9ZJM3_LIMRT</name>
<accession>A0AAW9ZJM3</accession>
<feature type="domain" description="Xylose isomerase-like TIM barrel" evidence="5">
    <location>
        <begin position="39"/>
        <end position="276"/>
    </location>
</feature>
<keyword evidence="2 4" id="KW-0456">Lyase</keyword>
<evidence type="ECO:0000256" key="4">
    <source>
        <dbReference type="HAMAP-Rule" id="MF_01672"/>
    </source>
</evidence>
<dbReference type="NCBIfam" id="TIGR04379">
    <property type="entry name" value="myo_inos_iolE"/>
    <property type="match status" value="1"/>
</dbReference>
<dbReference type="PANTHER" id="PTHR12110">
    <property type="entry name" value="HYDROXYPYRUVATE ISOMERASE"/>
    <property type="match status" value="1"/>
</dbReference>
<sequence>MSMADIKWGIAPIGWRNDDIPSIGADNNLEQLFSDLALAGFDGTEVGGFFPGPDEINKQTQMRQISIAGQWFSSYILRDGIEKASEAFEKHCQFLKAVGAPVAVVSEQTHTIQRSDSANIFTDKYHMNDQEWDQVCAGLNEYGRIAAKYGIKVAYHHHMGTVVQTKEETDRLMANTDPQLVGLLYDTGHIYVSDGDYLSLLKDHLDRVVHVHFKDVRKAQEADSKEKGLTFQGSFMNGMFTVPGDGDLDFKPVYQLLKDNGYKGWIVVEAEQDPKKHDPFEMALKAKNYIDTELLDQPAGKLTHLA</sequence>
<dbReference type="InterPro" id="IPR030823">
    <property type="entry name" value="IolE/MocC"/>
</dbReference>
<comment type="function">
    <text evidence="4">Catalyzes the dehydration of inosose (2-keto-myo-inositol, 2KMI or 2,4,6/3,5-pentahydroxycyclohexanone) to 3D-(3,5/4)-trihydroxycyclohexane-1,2-dione (D-2,3-diketo-4-deoxy-epi-inositol).</text>
</comment>
<comment type="cofactor">
    <cofactor evidence="4">
        <name>Co(2+)</name>
        <dbReference type="ChEBI" id="CHEBI:48828"/>
    </cofactor>
    <cofactor evidence="4">
        <name>Mn(2+)</name>
        <dbReference type="ChEBI" id="CHEBI:29035"/>
    </cofactor>
</comment>
<evidence type="ECO:0000256" key="1">
    <source>
        <dbReference type="ARBA" id="ARBA00023211"/>
    </source>
</evidence>
<dbReference type="EMBL" id="JABAFN010000019">
    <property type="protein sequence ID" value="NME22273.1"/>
    <property type="molecule type" value="Genomic_DNA"/>
</dbReference>
<comment type="similarity">
    <text evidence="4">Belongs to the IolE/MocC family.</text>
</comment>
<comment type="pathway">
    <text evidence="4">Polyol metabolism; myo-inositol degradation into acetyl-CoA; acetyl-CoA from myo-inositol: step 2/7.</text>
</comment>
<dbReference type="GO" id="GO:0019310">
    <property type="term" value="P:inositol catabolic process"/>
    <property type="evidence" value="ECO:0007669"/>
    <property type="project" value="UniProtKB-UniRule"/>
</dbReference>
<evidence type="ECO:0000259" key="5">
    <source>
        <dbReference type="Pfam" id="PF01261"/>
    </source>
</evidence>
<dbReference type="HAMAP" id="MF_01672">
    <property type="entry name" value="IolE"/>
    <property type="match status" value="1"/>
</dbReference>
<keyword evidence="3 4" id="KW-0170">Cobalt</keyword>
<gene>
    <name evidence="4 6" type="primary">iolE</name>
    <name evidence="6" type="ORF">HF865_06135</name>
</gene>
<organism evidence="6 7">
    <name type="scientific">Limosilactobacillus reuteri</name>
    <name type="common">Lactobacillus reuteri</name>
    <dbReference type="NCBI Taxonomy" id="1598"/>
    <lineage>
        <taxon>Bacteria</taxon>
        <taxon>Bacillati</taxon>
        <taxon>Bacillota</taxon>
        <taxon>Bacilli</taxon>
        <taxon>Lactobacillales</taxon>
        <taxon>Lactobacillaceae</taxon>
        <taxon>Limosilactobacillus</taxon>
    </lineage>
</organism>
<reference evidence="6 7" key="1">
    <citation type="submission" date="2020-04" db="EMBL/GenBank/DDBJ databases">
        <authorList>
            <person name="Hitch T.C.A."/>
            <person name="Wylensek D."/>
            <person name="Clavel T."/>
        </authorList>
    </citation>
    <scope>NUCLEOTIDE SEQUENCE [LARGE SCALE GENOMIC DNA]</scope>
    <source>
        <strain evidence="6 7">WCA-386-APC-4I</strain>
    </source>
</reference>
<dbReference type="InterPro" id="IPR036237">
    <property type="entry name" value="Xyl_isomerase-like_sf"/>
</dbReference>
<evidence type="ECO:0000313" key="6">
    <source>
        <dbReference type="EMBL" id="NME22273.1"/>
    </source>
</evidence>